<dbReference type="InterPro" id="IPR000531">
    <property type="entry name" value="Beta-barrel_TonB"/>
</dbReference>
<dbReference type="InterPro" id="IPR023996">
    <property type="entry name" value="TonB-dep_OMP_SusC/RagA"/>
</dbReference>
<dbReference type="Gene3D" id="2.40.170.20">
    <property type="entry name" value="TonB-dependent receptor, beta-barrel domain"/>
    <property type="match status" value="1"/>
</dbReference>
<accession>A0ABQ1UCI7</accession>
<evidence type="ECO:0000313" key="11">
    <source>
        <dbReference type="EMBL" id="GGF15557.1"/>
    </source>
</evidence>
<evidence type="ECO:0000313" key="12">
    <source>
        <dbReference type="Proteomes" id="UP000632273"/>
    </source>
</evidence>
<protein>
    <recommendedName>
        <fullName evidence="10">TonB-dependent receptor-like beta-barrel domain-containing protein</fullName>
    </recommendedName>
</protein>
<dbReference type="Proteomes" id="UP000632273">
    <property type="component" value="Unassembled WGS sequence"/>
</dbReference>
<feature type="compositionally biased region" description="Polar residues" evidence="9">
    <location>
        <begin position="398"/>
        <end position="407"/>
    </location>
</feature>
<dbReference type="EMBL" id="BMHT01000005">
    <property type="protein sequence ID" value="GGF15557.1"/>
    <property type="molecule type" value="Genomic_DNA"/>
</dbReference>
<keyword evidence="4 8" id="KW-0812">Transmembrane</keyword>
<feature type="domain" description="TonB-dependent receptor-like beta-barrel" evidence="10">
    <location>
        <begin position="17"/>
        <end position="468"/>
    </location>
</feature>
<keyword evidence="2 8" id="KW-0813">Transport</keyword>
<evidence type="ECO:0000256" key="6">
    <source>
        <dbReference type="ARBA" id="ARBA00023136"/>
    </source>
</evidence>
<keyword evidence="12" id="KW-1185">Reference proteome</keyword>
<evidence type="ECO:0000256" key="1">
    <source>
        <dbReference type="ARBA" id="ARBA00004571"/>
    </source>
</evidence>
<dbReference type="InterPro" id="IPR036942">
    <property type="entry name" value="Beta-barrel_TonB_sf"/>
</dbReference>
<evidence type="ECO:0000256" key="8">
    <source>
        <dbReference type="PROSITE-ProRule" id="PRU01360"/>
    </source>
</evidence>
<feature type="region of interest" description="Disordered" evidence="9">
    <location>
        <begin position="393"/>
        <end position="418"/>
    </location>
</feature>
<evidence type="ECO:0000259" key="10">
    <source>
        <dbReference type="Pfam" id="PF00593"/>
    </source>
</evidence>
<name>A0ABQ1UCI7_9BACT</name>
<reference evidence="12" key="1">
    <citation type="journal article" date="2019" name="Int. J. Syst. Evol. Microbiol.">
        <title>The Global Catalogue of Microorganisms (GCM) 10K type strain sequencing project: providing services to taxonomists for standard genome sequencing and annotation.</title>
        <authorList>
            <consortium name="The Broad Institute Genomics Platform"/>
            <consortium name="The Broad Institute Genome Sequencing Center for Infectious Disease"/>
            <person name="Wu L."/>
            <person name="Ma J."/>
        </authorList>
    </citation>
    <scope>NUCLEOTIDE SEQUENCE [LARGE SCALE GENOMIC DNA]</scope>
    <source>
        <strain evidence="12">CGMCC 1.15197</strain>
    </source>
</reference>
<evidence type="ECO:0000256" key="9">
    <source>
        <dbReference type="SAM" id="MobiDB-lite"/>
    </source>
</evidence>
<evidence type="ECO:0000256" key="3">
    <source>
        <dbReference type="ARBA" id="ARBA00022452"/>
    </source>
</evidence>
<evidence type="ECO:0000256" key="7">
    <source>
        <dbReference type="ARBA" id="ARBA00023237"/>
    </source>
</evidence>
<comment type="subcellular location">
    <subcellularLocation>
        <location evidence="1 8">Cell outer membrane</location>
        <topology evidence="1 8">Multi-pass membrane protein</topology>
    </subcellularLocation>
</comment>
<evidence type="ECO:0000256" key="2">
    <source>
        <dbReference type="ARBA" id="ARBA00022448"/>
    </source>
</evidence>
<dbReference type="PROSITE" id="PS52016">
    <property type="entry name" value="TONB_DEPENDENT_REC_3"/>
    <property type="match status" value="1"/>
</dbReference>
<dbReference type="InterPro" id="IPR039426">
    <property type="entry name" value="TonB-dep_rcpt-like"/>
</dbReference>
<keyword evidence="5" id="KW-0798">TonB box</keyword>
<comment type="similarity">
    <text evidence="8">Belongs to the TonB-dependent receptor family.</text>
</comment>
<dbReference type="SUPFAM" id="SSF56935">
    <property type="entry name" value="Porins"/>
    <property type="match status" value="1"/>
</dbReference>
<sequence>MAGYSVQRQHNEFTRGLNNGYGTGPNYNWQLSAGSTSPQVSGNDYTWTKQSYFGQLTYDYNQRYLLTAAIRRDGSSRFPTNDRWGTFWATSLGWRISQEEFFTGLTDRISTMKLRASYGALGNDFIRGPYGGSYRYQPTINPNVNYPLGPDQNLANGQIQTQLPSANIAWEDRRTINGGVDFGFLQDRITLSAEYYVSQTRNALIDPEIALVLGSAGLPYQRLGQLENRGFELSLGYNETEKPFKYSITGNLTTLRNEVTRLRDASGQPVSFLTYSNNFEVTRTEENYEIGSFYLYQFDGIFQQGDNIASSAQPTAQPGDVRYKDLNGDGLINESDRAHVGRVYPKLQYGLNLTAGYGNFDLAAFFQGVTGNDVLNATRWWLDRMDENTNYRRDLNPWTPQNPSGTTPRPVFAGASAGNNSRLNSTRFLESGAYLRLRNLQLGYNIPKEALAWANGLGSVRVTLTGQNVFTITRYKGYDPETVGSGTLNERSNTLMRGVDEGSYPNIRTFTLGLQVGF</sequence>
<keyword evidence="3 8" id="KW-1134">Transmembrane beta strand</keyword>
<keyword evidence="6 8" id="KW-0472">Membrane</keyword>
<keyword evidence="7 8" id="KW-0998">Cell outer membrane</keyword>
<evidence type="ECO:0000256" key="5">
    <source>
        <dbReference type="ARBA" id="ARBA00023077"/>
    </source>
</evidence>
<comment type="caution">
    <text evidence="11">The sequence shown here is derived from an EMBL/GenBank/DDBJ whole genome shotgun (WGS) entry which is preliminary data.</text>
</comment>
<dbReference type="NCBIfam" id="TIGR04056">
    <property type="entry name" value="OMP_RagA_SusC"/>
    <property type="match status" value="1"/>
</dbReference>
<proteinExistence type="inferred from homology"/>
<organism evidence="11 12">
    <name type="scientific">Hymenobacter cavernae</name>
    <dbReference type="NCBI Taxonomy" id="2044852"/>
    <lineage>
        <taxon>Bacteria</taxon>
        <taxon>Pseudomonadati</taxon>
        <taxon>Bacteroidota</taxon>
        <taxon>Cytophagia</taxon>
        <taxon>Cytophagales</taxon>
        <taxon>Hymenobacteraceae</taxon>
        <taxon>Hymenobacter</taxon>
    </lineage>
</organism>
<evidence type="ECO:0000256" key="4">
    <source>
        <dbReference type="ARBA" id="ARBA00022692"/>
    </source>
</evidence>
<dbReference type="Pfam" id="PF00593">
    <property type="entry name" value="TonB_dep_Rec_b-barrel"/>
    <property type="match status" value="1"/>
</dbReference>
<gene>
    <name evidence="11" type="ORF">GCM10011383_28550</name>
</gene>